<feature type="chain" id="PRO_5020508964" evidence="2">
    <location>
        <begin position="20"/>
        <end position="174"/>
    </location>
</feature>
<gene>
    <name evidence="3" type="ORF">PoMZ_07084</name>
</gene>
<evidence type="ECO:0000313" key="3">
    <source>
        <dbReference type="EMBL" id="QBZ60146.1"/>
    </source>
</evidence>
<protein>
    <submittedName>
        <fullName evidence="3">Uncharacterized protein</fullName>
    </submittedName>
</protein>
<dbReference type="Proteomes" id="UP000294847">
    <property type="component" value="Chromosome 4"/>
</dbReference>
<evidence type="ECO:0000313" key="4">
    <source>
        <dbReference type="Proteomes" id="UP000294847"/>
    </source>
</evidence>
<dbReference type="AlphaFoldDB" id="A0A4P7NE81"/>
<evidence type="ECO:0000256" key="1">
    <source>
        <dbReference type="SAM" id="MobiDB-lite"/>
    </source>
</evidence>
<organism evidence="3 4">
    <name type="scientific">Pyricularia oryzae</name>
    <name type="common">Rice blast fungus</name>
    <name type="synonym">Magnaporthe oryzae</name>
    <dbReference type="NCBI Taxonomy" id="318829"/>
    <lineage>
        <taxon>Eukaryota</taxon>
        <taxon>Fungi</taxon>
        <taxon>Dikarya</taxon>
        <taxon>Ascomycota</taxon>
        <taxon>Pezizomycotina</taxon>
        <taxon>Sordariomycetes</taxon>
        <taxon>Sordariomycetidae</taxon>
        <taxon>Magnaporthales</taxon>
        <taxon>Pyriculariaceae</taxon>
        <taxon>Pyricularia</taxon>
    </lineage>
</organism>
<accession>A0A4P7NE81</accession>
<sequence>MQRLSIFKLLVLGVSAAEARPLAVTTGSVGTPDGRTAEVDALPLGKAEQLTHPLLRMGPGPAISTEARAVQLPDDATRDRTSQPFRLIRGPGPTTAKGPYPVGVQTAPPCRPFKVIRGPGPTTAKGPYTLGMPTTAEHMPKEKPNVAASTIPTDDVNKAASSGTIFDKIGVNNQ</sequence>
<reference evidence="3 4" key="1">
    <citation type="journal article" date="2019" name="Mol. Biol. Evol.">
        <title>Blast fungal genomes show frequent chromosomal changes, gene gains and losses, and effector gene turnover.</title>
        <authorList>
            <person name="Gomez Luciano L.B."/>
            <person name="Jason Tsai I."/>
            <person name="Chuma I."/>
            <person name="Tosa Y."/>
            <person name="Chen Y.H."/>
            <person name="Li J.Y."/>
            <person name="Li M.Y."/>
            <person name="Jade Lu M.Y."/>
            <person name="Nakayashiki H."/>
            <person name="Li W.H."/>
        </authorList>
    </citation>
    <scope>NUCLEOTIDE SEQUENCE [LARGE SCALE GENOMIC DNA]</scope>
    <source>
        <strain evidence="3">MZ5-1-6</strain>
    </source>
</reference>
<keyword evidence="2" id="KW-0732">Signal</keyword>
<dbReference type="EMBL" id="CP034207">
    <property type="protein sequence ID" value="QBZ60146.1"/>
    <property type="molecule type" value="Genomic_DNA"/>
</dbReference>
<evidence type="ECO:0000256" key="2">
    <source>
        <dbReference type="SAM" id="SignalP"/>
    </source>
</evidence>
<name>A0A4P7NE81_PYROR</name>
<feature type="region of interest" description="Disordered" evidence="1">
    <location>
        <begin position="77"/>
        <end position="127"/>
    </location>
</feature>
<feature type="signal peptide" evidence="2">
    <location>
        <begin position="1"/>
        <end position="19"/>
    </location>
</feature>
<proteinExistence type="predicted"/>